<dbReference type="EMBL" id="CP033512">
    <property type="protein sequence ID" value="QHG89544.1"/>
    <property type="molecule type" value="Genomic_DNA"/>
</dbReference>
<dbReference type="Proteomes" id="UP000464283">
    <property type="component" value="Chromosome"/>
</dbReference>
<dbReference type="GeneID" id="96866823"/>
<evidence type="ECO:0000313" key="3">
    <source>
        <dbReference type="Proteomes" id="UP000464283"/>
    </source>
</evidence>
<keyword evidence="1" id="KW-0472">Membrane</keyword>
<dbReference type="RefSeq" id="WP_036451878.1">
    <property type="nucleotide sequence ID" value="NZ_CP033512.2"/>
</dbReference>
<feature type="transmembrane region" description="Helical" evidence="1">
    <location>
        <begin position="9"/>
        <end position="28"/>
    </location>
</feature>
<evidence type="ECO:0000256" key="1">
    <source>
        <dbReference type="SAM" id="Phobius"/>
    </source>
</evidence>
<protein>
    <submittedName>
        <fullName evidence="2">Uncharacterized protein</fullName>
    </submittedName>
</protein>
<proteinExistence type="predicted"/>
<dbReference type="AlphaFoldDB" id="A0A6P1LD61"/>
<gene>
    <name evidence="2" type="ORF">EER00_01345</name>
</gene>
<name>A0A6P1LD61_MALIO</name>
<reference evidence="3" key="1">
    <citation type="submission" date="2018-11" db="EMBL/GenBank/DDBJ databases">
        <title>The first complete genome sequence of Mycoplasma iowae strain 695.</title>
        <authorList>
            <person name="Ghanem M."/>
            <person name="El-Gazzar M."/>
        </authorList>
    </citation>
    <scope>NUCLEOTIDE SEQUENCE [LARGE SCALE GENOMIC DNA]</scope>
    <source>
        <strain evidence="3">695</strain>
    </source>
</reference>
<sequence>MTSNQTKRLIFIILMFIPVLNIIGSILYLLTVRCSGVEKIIVLLGLIPFISIVCAVILIINFVMGGQLLSPRPRN</sequence>
<keyword evidence="1" id="KW-0812">Transmembrane</keyword>
<organism evidence="2 3">
    <name type="scientific">Malacoplasma iowae 695</name>
    <dbReference type="NCBI Taxonomy" id="1048830"/>
    <lineage>
        <taxon>Bacteria</taxon>
        <taxon>Bacillati</taxon>
        <taxon>Mycoplasmatota</taxon>
        <taxon>Mycoplasmoidales</taxon>
        <taxon>Mycoplasmoidaceae</taxon>
        <taxon>Malacoplasma</taxon>
    </lineage>
</organism>
<evidence type="ECO:0000313" key="2">
    <source>
        <dbReference type="EMBL" id="QHG89544.1"/>
    </source>
</evidence>
<keyword evidence="1" id="KW-1133">Transmembrane helix</keyword>
<feature type="transmembrane region" description="Helical" evidence="1">
    <location>
        <begin position="40"/>
        <end position="64"/>
    </location>
</feature>
<accession>A0A6P1LD61</accession>
<dbReference type="KEGG" id="miw:EER00_01345"/>